<accession>A0A1G8FLB8</accession>
<dbReference type="EMBL" id="FNDJ01000003">
    <property type="protein sequence ID" value="SDH82911.1"/>
    <property type="molecule type" value="Genomic_DNA"/>
</dbReference>
<evidence type="ECO:0000313" key="6">
    <source>
        <dbReference type="Proteomes" id="UP000199202"/>
    </source>
</evidence>
<proteinExistence type="inferred from homology"/>
<evidence type="ECO:0000256" key="1">
    <source>
        <dbReference type="ARBA" id="ARBA00022987"/>
    </source>
</evidence>
<dbReference type="PANTHER" id="PTHR36852:SF1">
    <property type="entry name" value="PROTEIN GVPL 2"/>
    <property type="match status" value="1"/>
</dbReference>
<dbReference type="InterPro" id="IPR009430">
    <property type="entry name" value="GvpL/GvpF"/>
</dbReference>
<feature type="region of interest" description="Disordered" evidence="4">
    <location>
        <begin position="132"/>
        <end position="156"/>
    </location>
</feature>
<dbReference type="AlphaFoldDB" id="A0A1G8FLB8"/>
<gene>
    <name evidence="5" type="ORF">SAMN05421869_103354</name>
</gene>
<dbReference type="OrthoDB" id="146444at2"/>
<dbReference type="Pfam" id="PF06386">
    <property type="entry name" value="GvpL_GvpF"/>
    <property type="match status" value="1"/>
</dbReference>
<comment type="similarity">
    <text evidence="3">Belongs to the gas vesicle GvpF/GvpL family.</text>
</comment>
<dbReference type="Proteomes" id="UP000199202">
    <property type="component" value="Unassembled WGS sequence"/>
</dbReference>
<evidence type="ECO:0000256" key="2">
    <source>
        <dbReference type="ARBA" id="ARBA00035108"/>
    </source>
</evidence>
<comment type="subcellular location">
    <subcellularLocation>
        <location evidence="2">Gas vesicle</location>
    </subcellularLocation>
</comment>
<dbReference type="STRING" id="633440.SAMN05421869_103354"/>
<keyword evidence="6" id="KW-1185">Reference proteome</keyword>
<dbReference type="RefSeq" id="WP_090930260.1">
    <property type="nucleotide sequence ID" value="NZ_FNDJ01000003.1"/>
</dbReference>
<evidence type="ECO:0000256" key="3">
    <source>
        <dbReference type="ARBA" id="ARBA00035643"/>
    </source>
</evidence>
<dbReference type="GO" id="GO:0031411">
    <property type="term" value="C:gas vesicle"/>
    <property type="evidence" value="ECO:0007669"/>
    <property type="project" value="UniProtKB-SubCell"/>
</dbReference>
<name>A0A1G8FLB8_9ACTN</name>
<evidence type="ECO:0000313" key="5">
    <source>
        <dbReference type="EMBL" id="SDH82911.1"/>
    </source>
</evidence>
<protein>
    <submittedName>
        <fullName evidence="5">Gas vesicle synthesis protein GvpL/GvpF</fullName>
    </submittedName>
</protein>
<keyword evidence="1" id="KW-0304">Gas vesicle</keyword>
<organism evidence="5 6">
    <name type="scientific">Nonomuraea jiangxiensis</name>
    <dbReference type="NCBI Taxonomy" id="633440"/>
    <lineage>
        <taxon>Bacteria</taxon>
        <taxon>Bacillati</taxon>
        <taxon>Actinomycetota</taxon>
        <taxon>Actinomycetes</taxon>
        <taxon>Streptosporangiales</taxon>
        <taxon>Streptosporangiaceae</taxon>
        <taxon>Nonomuraea</taxon>
    </lineage>
</organism>
<sequence length="250" mass="27146">MSDSGTYLYAVASESVPVDVPGVAGTPVRTLTRGALVAYVSTVPLAEFGEEPLRHSLEDLDWLAETARAHHRVVEEAARVPVAPVRLVTVYADDDQVHELLDRRGEEFLAVLFHVTGRREWGVKAYAGQAAGPAATPVNGGDPGRPGTSYLSRRRESLRGREQARRLAVTRAEHIHASLSRLAVASRRHRAQDPRLSGHDEWMLLNGAYLVDVGRDEEFAALVGSLGGDGVDVRLTGPWAPYSFTVLEPG</sequence>
<reference evidence="5 6" key="1">
    <citation type="submission" date="2016-10" db="EMBL/GenBank/DDBJ databases">
        <authorList>
            <person name="de Groot N.N."/>
        </authorList>
    </citation>
    <scope>NUCLEOTIDE SEQUENCE [LARGE SCALE GENOMIC DNA]</scope>
    <source>
        <strain evidence="5 6">CGMCC 4.6533</strain>
    </source>
</reference>
<evidence type="ECO:0000256" key="4">
    <source>
        <dbReference type="SAM" id="MobiDB-lite"/>
    </source>
</evidence>
<dbReference type="GO" id="GO:0031412">
    <property type="term" value="P:gas vesicle organization"/>
    <property type="evidence" value="ECO:0007669"/>
    <property type="project" value="InterPro"/>
</dbReference>
<dbReference type="PANTHER" id="PTHR36852">
    <property type="entry name" value="PROTEIN GVPL 2"/>
    <property type="match status" value="1"/>
</dbReference>